<dbReference type="EMBL" id="BGPR01000175">
    <property type="protein sequence ID" value="GBM01960.1"/>
    <property type="molecule type" value="Genomic_DNA"/>
</dbReference>
<keyword evidence="2" id="KW-1185">Reference proteome</keyword>
<name>A0A4Y2CCK0_ARAVE</name>
<protein>
    <submittedName>
        <fullName evidence="1">Uncharacterized protein</fullName>
    </submittedName>
</protein>
<gene>
    <name evidence="1" type="ORF">AVEN_269566_1</name>
</gene>
<organism evidence="1 2">
    <name type="scientific">Araneus ventricosus</name>
    <name type="common">Orbweaver spider</name>
    <name type="synonym">Epeira ventricosa</name>
    <dbReference type="NCBI Taxonomy" id="182803"/>
    <lineage>
        <taxon>Eukaryota</taxon>
        <taxon>Metazoa</taxon>
        <taxon>Ecdysozoa</taxon>
        <taxon>Arthropoda</taxon>
        <taxon>Chelicerata</taxon>
        <taxon>Arachnida</taxon>
        <taxon>Araneae</taxon>
        <taxon>Araneomorphae</taxon>
        <taxon>Entelegynae</taxon>
        <taxon>Araneoidea</taxon>
        <taxon>Araneidae</taxon>
        <taxon>Araneus</taxon>
    </lineage>
</organism>
<reference evidence="1 2" key="1">
    <citation type="journal article" date="2019" name="Sci. Rep.">
        <title>Orb-weaving spider Araneus ventricosus genome elucidates the spidroin gene catalogue.</title>
        <authorList>
            <person name="Kono N."/>
            <person name="Nakamura H."/>
            <person name="Ohtoshi R."/>
            <person name="Moran D.A.P."/>
            <person name="Shinohara A."/>
            <person name="Yoshida Y."/>
            <person name="Fujiwara M."/>
            <person name="Mori M."/>
            <person name="Tomita M."/>
            <person name="Arakawa K."/>
        </authorList>
    </citation>
    <scope>NUCLEOTIDE SEQUENCE [LARGE SCALE GENOMIC DNA]</scope>
</reference>
<evidence type="ECO:0000313" key="1">
    <source>
        <dbReference type="EMBL" id="GBM01960.1"/>
    </source>
</evidence>
<dbReference type="AlphaFoldDB" id="A0A4Y2CCK0"/>
<feature type="non-terminal residue" evidence="1">
    <location>
        <position position="63"/>
    </location>
</feature>
<accession>A0A4Y2CCK0</accession>
<comment type="caution">
    <text evidence="1">The sequence shown here is derived from an EMBL/GenBank/DDBJ whole genome shotgun (WGS) entry which is preliminary data.</text>
</comment>
<proteinExistence type="predicted"/>
<dbReference type="Proteomes" id="UP000499080">
    <property type="component" value="Unassembled WGS sequence"/>
</dbReference>
<evidence type="ECO:0000313" key="2">
    <source>
        <dbReference type="Proteomes" id="UP000499080"/>
    </source>
</evidence>
<sequence>MFETIEVQESDPFFRREKAINVPRSKGEKLPTQPVYENRPIIPSRAEVPNLWYAYPRRLGVTS</sequence>